<sequence length="73" mass="8378">VHQLDLKHLACPLPILKTKKFIKELTPEDLLIVVATDPSSVIDFKVFCEVTGHTLEQFSENDGTYRFHIRVNK</sequence>
<gene>
    <name evidence="3" type="ORF">METZ01_LOCUS503895</name>
</gene>
<dbReference type="InterPro" id="IPR001455">
    <property type="entry name" value="TusA-like"/>
</dbReference>
<evidence type="ECO:0000313" key="3">
    <source>
        <dbReference type="EMBL" id="SVE51041.1"/>
    </source>
</evidence>
<name>A0A383E2U5_9ZZZZ</name>
<dbReference type="Gene3D" id="3.30.110.40">
    <property type="entry name" value="TusA-like domain"/>
    <property type="match status" value="1"/>
</dbReference>
<comment type="similarity">
    <text evidence="1">Belongs to the sulfur carrier protein TusA family.</text>
</comment>
<evidence type="ECO:0000259" key="2">
    <source>
        <dbReference type="Pfam" id="PF01206"/>
    </source>
</evidence>
<dbReference type="PANTHER" id="PTHR33279:SF6">
    <property type="entry name" value="SULFUR CARRIER PROTEIN YEDF-RELATED"/>
    <property type="match status" value="1"/>
</dbReference>
<feature type="non-terminal residue" evidence="3">
    <location>
        <position position="1"/>
    </location>
</feature>
<dbReference type="EMBL" id="UINC01222310">
    <property type="protein sequence ID" value="SVE51041.1"/>
    <property type="molecule type" value="Genomic_DNA"/>
</dbReference>
<reference evidence="3" key="1">
    <citation type="submission" date="2018-05" db="EMBL/GenBank/DDBJ databases">
        <authorList>
            <person name="Lanie J.A."/>
            <person name="Ng W.-L."/>
            <person name="Kazmierczak K.M."/>
            <person name="Andrzejewski T.M."/>
            <person name="Davidsen T.M."/>
            <person name="Wayne K.J."/>
            <person name="Tettelin H."/>
            <person name="Glass J.I."/>
            <person name="Rusch D."/>
            <person name="Podicherti R."/>
            <person name="Tsui H.-C.T."/>
            <person name="Winkler M.E."/>
        </authorList>
    </citation>
    <scope>NUCLEOTIDE SEQUENCE</scope>
</reference>
<accession>A0A383E2U5</accession>
<dbReference type="PANTHER" id="PTHR33279">
    <property type="entry name" value="SULFUR CARRIER PROTEIN YEDF-RELATED"/>
    <property type="match status" value="1"/>
</dbReference>
<protein>
    <recommendedName>
        <fullName evidence="2">UPF0033 domain-containing protein</fullName>
    </recommendedName>
</protein>
<proteinExistence type="inferred from homology"/>
<dbReference type="SUPFAM" id="SSF64307">
    <property type="entry name" value="SirA-like"/>
    <property type="match status" value="1"/>
</dbReference>
<dbReference type="InterPro" id="IPR036868">
    <property type="entry name" value="TusA-like_sf"/>
</dbReference>
<dbReference type="CDD" id="cd00291">
    <property type="entry name" value="SirA_YedF_YeeD"/>
    <property type="match status" value="1"/>
</dbReference>
<organism evidence="3">
    <name type="scientific">marine metagenome</name>
    <dbReference type="NCBI Taxonomy" id="408172"/>
    <lineage>
        <taxon>unclassified sequences</taxon>
        <taxon>metagenomes</taxon>
        <taxon>ecological metagenomes</taxon>
    </lineage>
</organism>
<dbReference type="AlphaFoldDB" id="A0A383E2U5"/>
<feature type="domain" description="UPF0033" evidence="2">
    <location>
        <begin position="2"/>
        <end position="70"/>
    </location>
</feature>
<evidence type="ECO:0000256" key="1">
    <source>
        <dbReference type="ARBA" id="ARBA00008984"/>
    </source>
</evidence>
<dbReference type="Pfam" id="PF01206">
    <property type="entry name" value="TusA"/>
    <property type="match status" value="1"/>
</dbReference>